<dbReference type="EMBL" id="PPPD01000001">
    <property type="protein sequence ID" value="PNY81615.1"/>
    <property type="molecule type" value="Genomic_DNA"/>
</dbReference>
<reference evidence="2 3" key="1">
    <citation type="submission" date="2018-01" db="EMBL/GenBank/DDBJ databases">
        <title>Deinococcus koreensis sp. nov., a radiation-resistant bacterium isolated from river water.</title>
        <authorList>
            <person name="Choi A."/>
        </authorList>
    </citation>
    <scope>NUCLEOTIDE SEQUENCE [LARGE SCALE GENOMIC DNA]</scope>
    <source>
        <strain evidence="2 3">SJW1-2</strain>
    </source>
</reference>
<organism evidence="2 3">
    <name type="scientific">Deinococcus koreensis</name>
    <dbReference type="NCBI Taxonomy" id="2054903"/>
    <lineage>
        <taxon>Bacteria</taxon>
        <taxon>Thermotogati</taxon>
        <taxon>Deinococcota</taxon>
        <taxon>Deinococci</taxon>
        <taxon>Deinococcales</taxon>
        <taxon>Deinococcaceae</taxon>
        <taxon>Deinococcus</taxon>
    </lineage>
</organism>
<dbReference type="InterPro" id="IPR036444">
    <property type="entry name" value="PLipase_A2_dom_sf"/>
</dbReference>
<dbReference type="InterPro" id="IPR015141">
    <property type="entry name" value="PLipase_A2_prok/fun"/>
</dbReference>
<feature type="chain" id="PRO_5014449367" description="Phospholipase" evidence="1">
    <location>
        <begin position="24"/>
        <end position="240"/>
    </location>
</feature>
<proteinExistence type="predicted"/>
<evidence type="ECO:0000313" key="3">
    <source>
        <dbReference type="Proteomes" id="UP000236379"/>
    </source>
</evidence>
<dbReference type="Proteomes" id="UP000236379">
    <property type="component" value="Unassembled WGS sequence"/>
</dbReference>
<evidence type="ECO:0008006" key="4">
    <source>
        <dbReference type="Google" id="ProtNLM"/>
    </source>
</evidence>
<dbReference type="AlphaFoldDB" id="A0A2K3UYM0"/>
<sequence length="240" mass="26086">MTVQRTCLLLLGTLTLASCGQQAGMPAASAPTTDTAPAAATPTNLDSAQLAALRARIAQMQSLQADVQAGRVPAPVDDAGKAIDLNQLILDLQADLREGLSPRPLPAAQPGAGLSAQAAPYALSTYTTIAATNTFRSRYWTLRGAFPRFNWGNDGCSGPAGYTGWSDEFFWPCVQHDFGYRNARFYPSRMNEADRHWIDGQFKQHMQAVCDTLGWRKPFCYVAAQAFYTAVYLRGGSSYY</sequence>
<dbReference type="GO" id="GO:0050482">
    <property type="term" value="P:arachidonate secretion"/>
    <property type="evidence" value="ECO:0007669"/>
    <property type="project" value="InterPro"/>
</dbReference>
<dbReference type="SUPFAM" id="SSF48619">
    <property type="entry name" value="Phospholipase A2, PLA2"/>
    <property type="match status" value="1"/>
</dbReference>
<keyword evidence="3" id="KW-1185">Reference proteome</keyword>
<feature type="signal peptide" evidence="1">
    <location>
        <begin position="1"/>
        <end position="23"/>
    </location>
</feature>
<name>A0A2K3UYM0_9DEIO</name>
<dbReference type="GO" id="GO:0006644">
    <property type="term" value="P:phospholipid metabolic process"/>
    <property type="evidence" value="ECO:0007669"/>
    <property type="project" value="InterPro"/>
</dbReference>
<dbReference type="GO" id="GO:0004623">
    <property type="term" value="F:phospholipase A2 activity"/>
    <property type="evidence" value="ECO:0007669"/>
    <property type="project" value="InterPro"/>
</dbReference>
<dbReference type="PROSITE" id="PS51257">
    <property type="entry name" value="PROKAR_LIPOPROTEIN"/>
    <property type="match status" value="1"/>
</dbReference>
<dbReference type="OrthoDB" id="290927at2"/>
<dbReference type="Pfam" id="PF09056">
    <property type="entry name" value="Phospholip_A2_3"/>
    <property type="match status" value="1"/>
</dbReference>
<evidence type="ECO:0000256" key="1">
    <source>
        <dbReference type="SAM" id="SignalP"/>
    </source>
</evidence>
<comment type="caution">
    <text evidence="2">The sequence shown here is derived from an EMBL/GenBank/DDBJ whole genome shotgun (WGS) entry which is preliminary data.</text>
</comment>
<evidence type="ECO:0000313" key="2">
    <source>
        <dbReference type="EMBL" id="PNY81615.1"/>
    </source>
</evidence>
<accession>A0A2K3UYM0</accession>
<dbReference type="Gene3D" id="1.20.90.10">
    <property type="entry name" value="Phospholipase A2 domain"/>
    <property type="match status" value="1"/>
</dbReference>
<protein>
    <recommendedName>
        <fullName evidence="4">Phospholipase</fullName>
    </recommendedName>
</protein>
<dbReference type="RefSeq" id="WP_103312058.1">
    <property type="nucleotide sequence ID" value="NZ_PPPD01000001.1"/>
</dbReference>
<gene>
    <name evidence="2" type="ORF">CVO96_09720</name>
</gene>
<keyword evidence="1" id="KW-0732">Signal</keyword>